<feature type="region of interest" description="Disordered" evidence="1">
    <location>
        <begin position="39"/>
        <end position="63"/>
    </location>
</feature>
<proteinExistence type="predicted"/>
<gene>
    <name evidence="2" type="ORF">NIES46_06050</name>
</gene>
<reference evidence="2 3" key="1">
    <citation type="journal article" date="2019" name="J Genomics">
        <title>The Draft Genome of a Hydrogen-producing Cyanobacterium, Arthrospira platensis NIES-46.</title>
        <authorList>
            <person name="Suzuki S."/>
            <person name="Yamaguchi H."/>
            <person name="Kawachi M."/>
        </authorList>
    </citation>
    <scope>NUCLEOTIDE SEQUENCE [LARGE SCALE GENOMIC DNA]</scope>
    <source>
        <strain evidence="2 3">NIES-46</strain>
    </source>
</reference>
<dbReference type="Proteomes" id="UP000326169">
    <property type="component" value="Unassembled WGS sequence"/>
</dbReference>
<dbReference type="EMBL" id="BIMW01000026">
    <property type="protein sequence ID" value="GCE92565.1"/>
    <property type="molecule type" value="Genomic_DNA"/>
</dbReference>
<organism evidence="2 3">
    <name type="scientific">Limnospira platensis NIES-46</name>
    <dbReference type="NCBI Taxonomy" id="1236695"/>
    <lineage>
        <taxon>Bacteria</taxon>
        <taxon>Bacillati</taxon>
        <taxon>Cyanobacteriota</taxon>
        <taxon>Cyanophyceae</taxon>
        <taxon>Oscillatoriophycideae</taxon>
        <taxon>Oscillatoriales</taxon>
        <taxon>Sirenicapillariaceae</taxon>
        <taxon>Limnospira</taxon>
    </lineage>
</organism>
<feature type="compositionally biased region" description="Polar residues" evidence="1">
    <location>
        <begin position="49"/>
        <end position="63"/>
    </location>
</feature>
<evidence type="ECO:0000256" key="1">
    <source>
        <dbReference type="SAM" id="MobiDB-lite"/>
    </source>
</evidence>
<evidence type="ECO:0000313" key="3">
    <source>
        <dbReference type="Proteomes" id="UP000326169"/>
    </source>
</evidence>
<sequence length="86" mass="9479">MGRVVDNRFRDGVENPTDGWGTDYLWIGDMTEPFTLTGRSKPPQIGSGLPNSSGELGNATCRSNPPWRSVWGVGALAMTRLRRRNS</sequence>
<keyword evidence="3" id="KW-1185">Reference proteome</keyword>
<protein>
    <submittedName>
        <fullName evidence="2">Uncharacterized protein</fullName>
    </submittedName>
</protein>
<accession>A0A5M3T297</accession>
<evidence type="ECO:0000313" key="2">
    <source>
        <dbReference type="EMBL" id="GCE92565.1"/>
    </source>
</evidence>
<name>A0A5M3T297_LIMPL</name>
<comment type="caution">
    <text evidence="2">The sequence shown here is derived from an EMBL/GenBank/DDBJ whole genome shotgun (WGS) entry which is preliminary data.</text>
</comment>